<dbReference type="GeneID" id="63779580"/>
<dbReference type="Proteomes" id="UP000193689">
    <property type="component" value="Unassembled WGS sequence"/>
</dbReference>
<evidence type="ECO:0000256" key="1">
    <source>
        <dbReference type="SAM" id="Phobius"/>
    </source>
</evidence>
<dbReference type="STRING" id="1141098.A0A1Y2EG21"/>
<keyword evidence="3" id="KW-1185">Reference proteome</keyword>
<dbReference type="AlphaFoldDB" id="A0A1Y2EG21"/>
<organism evidence="2 3">
    <name type="scientific">Pseudomassariella vexata</name>
    <dbReference type="NCBI Taxonomy" id="1141098"/>
    <lineage>
        <taxon>Eukaryota</taxon>
        <taxon>Fungi</taxon>
        <taxon>Dikarya</taxon>
        <taxon>Ascomycota</taxon>
        <taxon>Pezizomycotina</taxon>
        <taxon>Sordariomycetes</taxon>
        <taxon>Xylariomycetidae</taxon>
        <taxon>Amphisphaeriales</taxon>
        <taxon>Pseudomassariaceae</taxon>
        <taxon>Pseudomassariella</taxon>
    </lineage>
</organism>
<keyword evidence="1" id="KW-1133">Transmembrane helix</keyword>
<dbReference type="EMBL" id="MCFJ01000002">
    <property type="protein sequence ID" value="ORY70206.1"/>
    <property type="molecule type" value="Genomic_DNA"/>
</dbReference>
<comment type="caution">
    <text evidence="2">The sequence shown here is derived from an EMBL/GenBank/DDBJ whole genome shotgun (WGS) entry which is preliminary data.</text>
</comment>
<proteinExistence type="predicted"/>
<gene>
    <name evidence="2" type="ORF">BCR38DRAFT_481350</name>
</gene>
<feature type="transmembrane region" description="Helical" evidence="1">
    <location>
        <begin position="813"/>
        <end position="832"/>
    </location>
</feature>
<keyword evidence="1" id="KW-0472">Membrane</keyword>
<dbReference type="InParanoid" id="A0A1Y2EG21"/>
<dbReference type="OrthoDB" id="4749307at2759"/>
<evidence type="ECO:0000313" key="3">
    <source>
        <dbReference type="Proteomes" id="UP000193689"/>
    </source>
</evidence>
<sequence>MSLQWKDLKQEYVEEHQQRSRHGAEQPALSFRDWILQRQRSSDEQVDALLRKKMTQGWTNQKFIENVEQIREINTSHYLEPEWTTPTYWLQMSNVPADIVPPWDKVLRSINENVAKYDLTQQEDLPSRQLVPAQKCSVCQEISVVDHWGWALHEFSGEEEFTYWCPTPGCACKLDTRTIEDAQVEYKKKAARRKPSLISKDHGMVVKTGVENIVCPDCRHTLCIACGLIKQGSAKKSWRKLIDGYVDPISKYPGSEPYKRAAKRGGYVDKSMRELYTPHDPNSVDENKLVPKIKDDLDDDYMKIKIREEGMEGSDNEPIDQLLKNIPDLDKDVVALPKGKIVGKQQVSKARVVGPRVARFEFNGLATTDLPDDWFKIRNQELYHFAVSVVQKWFGDIEFPKDYDGQSVWLEELGPQFIQYANAVAHEDILLGGWEAILKDKEQRKWLVTGIIAQIIERKIYNDLMFGAEPELAKELEMQDLDFAETEGYSRTKFGTHTINMYLRGRKLPRDFWPAVDDLAARTMLILIPLCNLLSYFKSPAYRSTSFALFEDLHGLIAQAAFFSVCMRRSPNIFHILSATPGARMDYSIESQADYEPYRRSKDLAEQLNKEWEAAQKEEIEKAAPSRRAEVDREYRRQQYHRLRGARVKFAVWPMVKRYKPINVGLGTRRRNHRLRAGIPDGDIMETEEGQKIVDIGKCIVVYYQGLMYPDTTANRGRPFYEKVDGLRLMTYVMVQKDIQKKLAGPKRRMISLVLVLAIYIVVWYWWQEVWREASKLNLSPRDAVVHLGKKAQWAKEYWMPVPALFFDSSRHAVATFVFFTLPALLLTWGFIKFTC</sequence>
<name>A0A1Y2EG21_9PEZI</name>
<feature type="transmembrane region" description="Helical" evidence="1">
    <location>
        <begin position="750"/>
        <end position="767"/>
    </location>
</feature>
<reference evidence="2 3" key="1">
    <citation type="submission" date="2016-07" db="EMBL/GenBank/DDBJ databases">
        <title>Pervasive Adenine N6-methylation of Active Genes in Fungi.</title>
        <authorList>
            <consortium name="DOE Joint Genome Institute"/>
            <person name="Mondo S.J."/>
            <person name="Dannebaum R.O."/>
            <person name="Kuo R.C."/>
            <person name="Labutti K."/>
            <person name="Haridas S."/>
            <person name="Kuo A."/>
            <person name="Salamov A."/>
            <person name="Ahrendt S.R."/>
            <person name="Lipzen A."/>
            <person name="Sullivan W."/>
            <person name="Andreopoulos W.B."/>
            <person name="Clum A."/>
            <person name="Lindquist E."/>
            <person name="Daum C."/>
            <person name="Ramamoorthy G.K."/>
            <person name="Gryganskyi A."/>
            <person name="Culley D."/>
            <person name="Magnuson J.K."/>
            <person name="James T.Y."/>
            <person name="O'Malley M.A."/>
            <person name="Stajich J.E."/>
            <person name="Spatafora J.W."/>
            <person name="Visel A."/>
            <person name="Grigoriev I.V."/>
        </authorList>
    </citation>
    <scope>NUCLEOTIDE SEQUENCE [LARGE SCALE GENOMIC DNA]</scope>
    <source>
        <strain evidence="2 3">CBS 129021</strain>
    </source>
</reference>
<evidence type="ECO:0000313" key="2">
    <source>
        <dbReference type="EMBL" id="ORY70206.1"/>
    </source>
</evidence>
<protein>
    <submittedName>
        <fullName evidence="2">Uncharacterized protein</fullName>
    </submittedName>
</protein>
<accession>A0A1Y2EG21</accession>
<dbReference type="RefSeq" id="XP_040720156.1">
    <property type="nucleotide sequence ID" value="XM_040863368.1"/>
</dbReference>
<keyword evidence="1" id="KW-0812">Transmembrane</keyword>